<dbReference type="AlphaFoldDB" id="A0A0D7A6M2"/>
<gene>
    <name evidence="1" type="ORF">FISHEDRAFT_75703</name>
</gene>
<proteinExistence type="predicted"/>
<dbReference type="Proteomes" id="UP000054144">
    <property type="component" value="Unassembled WGS sequence"/>
</dbReference>
<organism evidence="1 2">
    <name type="scientific">Fistulina hepatica ATCC 64428</name>
    <dbReference type="NCBI Taxonomy" id="1128425"/>
    <lineage>
        <taxon>Eukaryota</taxon>
        <taxon>Fungi</taxon>
        <taxon>Dikarya</taxon>
        <taxon>Basidiomycota</taxon>
        <taxon>Agaricomycotina</taxon>
        <taxon>Agaricomycetes</taxon>
        <taxon>Agaricomycetidae</taxon>
        <taxon>Agaricales</taxon>
        <taxon>Fistulinaceae</taxon>
        <taxon>Fistulina</taxon>
    </lineage>
</organism>
<keyword evidence="2" id="KW-1185">Reference proteome</keyword>
<protein>
    <submittedName>
        <fullName evidence="1">Uncharacterized protein</fullName>
    </submittedName>
</protein>
<evidence type="ECO:0000313" key="2">
    <source>
        <dbReference type="Proteomes" id="UP000054144"/>
    </source>
</evidence>
<evidence type="ECO:0000313" key="1">
    <source>
        <dbReference type="EMBL" id="KIY46365.1"/>
    </source>
</evidence>
<sequence length="206" mass="23914">MRHIVDLASRSWQTIWQGNPLRPQIHSPLKEDLAHAMYFALLKLHLPPKYETIAMQGGNAPWPFHLLVERTDPRDQIRKYQPKSDFLVLKSNFPRLIVEVNSVPTSNAEAEFPKDLVRMLLQSADTEKNFVLVAFYIRAQGTVDRFILFEEKNESNRKAFYRKHSFSLDDAVKRVGIAHQLYNLIRVFGTSGNEEHQDTKDQINKA</sequence>
<reference evidence="1 2" key="1">
    <citation type="journal article" date="2015" name="Fungal Genet. Biol.">
        <title>Evolution of novel wood decay mechanisms in Agaricales revealed by the genome sequences of Fistulina hepatica and Cylindrobasidium torrendii.</title>
        <authorList>
            <person name="Floudas D."/>
            <person name="Held B.W."/>
            <person name="Riley R."/>
            <person name="Nagy L.G."/>
            <person name="Koehler G."/>
            <person name="Ransdell A.S."/>
            <person name="Younus H."/>
            <person name="Chow J."/>
            <person name="Chiniquy J."/>
            <person name="Lipzen A."/>
            <person name="Tritt A."/>
            <person name="Sun H."/>
            <person name="Haridas S."/>
            <person name="LaButti K."/>
            <person name="Ohm R.A."/>
            <person name="Kues U."/>
            <person name="Blanchette R.A."/>
            <person name="Grigoriev I.V."/>
            <person name="Minto R.E."/>
            <person name="Hibbett D.S."/>
        </authorList>
    </citation>
    <scope>NUCLEOTIDE SEQUENCE [LARGE SCALE GENOMIC DNA]</scope>
    <source>
        <strain evidence="1 2">ATCC 64428</strain>
    </source>
</reference>
<dbReference type="EMBL" id="KN882034">
    <property type="protein sequence ID" value="KIY46365.1"/>
    <property type="molecule type" value="Genomic_DNA"/>
</dbReference>
<accession>A0A0D7A6M2</accession>
<dbReference type="OrthoDB" id="3253662at2759"/>
<name>A0A0D7A6M2_9AGAR</name>